<keyword evidence="2" id="KW-1185">Reference proteome</keyword>
<dbReference type="EMBL" id="BMSA01000023">
    <property type="protein sequence ID" value="GGT78180.1"/>
    <property type="molecule type" value="Genomic_DNA"/>
</dbReference>
<dbReference type="AlphaFoldDB" id="A0A918LZL0"/>
<gene>
    <name evidence="1" type="ORF">GCM10010226_65610</name>
</gene>
<accession>A0A918LZL0</accession>
<dbReference type="Proteomes" id="UP000646776">
    <property type="component" value="Unassembled WGS sequence"/>
</dbReference>
<reference evidence="1" key="2">
    <citation type="submission" date="2020-09" db="EMBL/GenBank/DDBJ databases">
        <authorList>
            <person name="Sun Q."/>
            <person name="Ohkuma M."/>
        </authorList>
    </citation>
    <scope>NUCLEOTIDE SEQUENCE</scope>
    <source>
        <strain evidence="1">JCM 4125</strain>
    </source>
</reference>
<dbReference type="PROSITE" id="PS51257">
    <property type="entry name" value="PROKAR_LIPOPROTEIN"/>
    <property type="match status" value="1"/>
</dbReference>
<dbReference type="RefSeq" id="WP_189715822.1">
    <property type="nucleotide sequence ID" value="NZ_BMSA01000023.1"/>
</dbReference>
<name>A0A918LZL0_9ACTN</name>
<protein>
    <submittedName>
        <fullName evidence="1">Uncharacterized protein</fullName>
    </submittedName>
</protein>
<comment type="caution">
    <text evidence="1">The sequence shown here is derived from an EMBL/GenBank/DDBJ whole genome shotgun (WGS) entry which is preliminary data.</text>
</comment>
<sequence>MYQAPRITMTMLGASGCGKTTYLHGMYAVLSSGLNGYFLYATDPDKDLDLADAWDELCAAGTLPEATDVVPVDYEFAFKHGMTTLLEIDFQDYRGGAGTDRMGTAGASADVTALKERLAVSDTIILALDGQHVADWINDGAGDARDRPGDMRNRSGDPMHIARFSRAISTVVEAHVRQGEQTPAIIVLLTKCDVLAQITGRPTRDALDVVRRNLFDLVPVLAHQVTVLLCPVQIGTFGLDREDALKVRPDQVNPKNLHKPISFALMHYLTERLPRQQESLSGLDQRLDSQRQEVESLRNGFLGSWIKRGRINALESSIDADRARRGETAGEIGGARVWAEQMAEDLRTSPIYRDGKLQED</sequence>
<reference evidence="1" key="1">
    <citation type="journal article" date="2014" name="Int. J. Syst. Evol. Microbiol.">
        <title>Complete genome sequence of Corynebacterium casei LMG S-19264T (=DSM 44701T), isolated from a smear-ripened cheese.</title>
        <authorList>
            <consortium name="US DOE Joint Genome Institute (JGI-PGF)"/>
            <person name="Walter F."/>
            <person name="Albersmeier A."/>
            <person name="Kalinowski J."/>
            <person name="Ruckert C."/>
        </authorList>
    </citation>
    <scope>NUCLEOTIDE SEQUENCE</scope>
    <source>
        <strain evidence="1">JCM 4125</strain>
    </source>
</reference>
<evidence type="ECO:0000313" key="1">
    <source>
        <dbReference type="EMBL" id="GGT78180.1"/>
    </source>
</evidence>
<organism evidence="1 2">
    <name type="scientific">Streptomyces phaeofaciens</name>
    <dbReference type="NCBI Taxonomy" id="68254"/>
    <lineage>
        <taxon>Bacteria</taxon>
        <taxon>Bacillati</taxon>
        <taxon>Actinomycetota</taxon>
        <taxon>Actinomycetes</taxon>
        <taxon>Kitasatosporales</taxon>
        <taxon>Streptomycetaceae</taxon>
        <taxon>Streptomyces</taxon>
    </lineage>
</organism>
<proteinExistence type="predicted"/>
<evidence type="ECO:0000313" key="2">
    <source>
        <dbReference type="Proteomes" id="UP000646776"/>
    </source>
</evidence>